<gene>
    <name evidence="1" type="ORF">DAD186_10210</name>
</gene>
<organism evidence="1 2">
    <name type="scientific">Dermabacter vaginalis</name>
    <dbReference type="NCBI Taxonomy" id="1630135"/>
    <lineage>
        <taxon>Bacteria</taxon>
        <taxon>Bacillati</taxon>
        <taxon>Actinomycetota</taxon>
        <taxon>Actinomycetes</taxon>
        <taxon>Micrococcales</taxon>
        <taxon>Dermabacteraceae</taxon>
        <taxon>Dermabacter</taxon>
    </lineage>
</organism>
<dbReference type="PATRIC" id="fig|1630135.4.peg.1023"/>
<protein>
    <submittedName>
        <fullName evidence="1">Uncharacterized protein</fullName>
    </submittedName>
</protein>
<dbReference type="AlphaFoldDB" id="A0A1B0ZI15"/>
<dbReference type="KEGG" id="dva:DAD186_10210"/>
<dbReference type="Proteomes" id="UP000092596">
    <property type="component" value="Chromosome"/>
</dbReference>
<name>A0A1B0ZI15_9MICO</name>
<dbReference type="EMBL" id="CP012117">
    <property type="protein sequence ID" value="ANP27571.1"/>
    <property type="molecule type" value="Genomic_DNA"/>
</dbReference>
<sequence length="49" mass="5513">MFPHSALSELFQAALDESSSFQAVEVLVEQWPRHPESAGQLTDMGRLRL</sequence>
<reference evidence="1 2" key="1">
    <citation type="submission" date="2015-06" db="EMBL/GenBank/DDBJ databases">
        <title>Investigation of pathophysiology for high-risk pregnancy and development of treatment modality based on it.</title>
        <authorList>
            <person name="Kim B.-C."/>
            <person name="Lim S."/>
        </authorList>
    </citation>
    <scope>NUCLEOTIDE SEQUENCE [LARGE SCALE GENOMIC DNA]</scope>
    <source>
        <strain evidence="1 2">AD1-86</strain>
    </source>
</reference>
<evidence type="ECO:0000313" key="1">
    <source>
        <dbReference type="EMBL" id="ANP27571.1"/>
    </source>
</evidence>
<accession>A0A1B0ZI15</accession>
<evidence type="ECO:0000313" key="2">
    <source>
        <dbReference type="Proteomes" id="UP000092596"/>
    </source>
</evidence>
<proteinExistence type="predicted"/>